<evidence type="ECO:0000256" key="2">
    <source>
        <dbReference type="SAM" id="MobiDB-lite"/>
    </source>
</evidence>
<keyword evidence="4" id="KW-1185">Reference proteome</keyword>
<reference evidence="3 4" key="1">
    <citation type="journal article" date="2013" name="PLoS ONE">
        <title>Predicting the Proteins of Angomonas deanei, Strigomonas culicis and Their Respective Endosymbionts Reveals New Aspects of the Trypanosomatidae Family.</title>
        <authorList>
            <person name="Motta M.C."/>
            <person name="Martins A.C."/>
            <person name="de Souza S.S."/>
            <person name="Catta-Preta C.M."/>
            <person name="Silva R."/>
            <person name="Klein C.C."/>
            <person name="de Almeida L.G."/>
            <person name="de Lima Cunha O."/>
            <person name="Ciapina L.P."/>
            <person name="Brocchi M."/>
            <person name="Colabardini A.C."/>
            <person name="de Araujo Lima B."/>
            <person name="Machado C.R."/>
            <person name="de Almeida Soares C.M."/>
            <person name="Probst C.M."/>
            <person name="de Menezes C.B."/>
            <person name="Thompson C.E."/>
            <person name="Bartholomeu D.C."/>
            <person name="Gradia D.F."/>
            <person name="Pavoni D.P."/>
            <person name="Grisard E.C."/>
            <person name="Fantinatti-Garboggini F."/>
            <person name="Marchini F.K."/>
            <person name="Rodrigues-Luiz G.F."/>
            <person name="Wagner G."/>
            <person name="Goldman G.H."/>
            <person name="Fietto J.L."/>
            <person name="Elias M.C."/>
            <person name="Goldman M.H."/>
            <person name="Sagot M.F."/>
            <person name="Pereira M."/>
            <person name="Stoco P.H."/>
            <person name="de Mendonca-Neto R.P."/>
            <person name="Teixeira S.M."/>
            <person name="Maciel T.E."/>
            <person name="de Oliveira Mendes T.A."/>
            <person name="Urmenyi T.P."/>
            <person name="de Souza W."/>
            <person name="Schenkman S."/>
            <person name="de Vasconcelos A.T."/>
        </authorList>
    </citation>
    <scope>NUCLEOTIDE SEQUENCE [LARGE SCALE GENOMIC DNA]</scope>
</reference>
<proteinExistence type="predicted"/>
<name>S9TVP6_9TRYP</name>
<evidence type="ECO:0000313" key="4">
    <source>
        <dbReference type="Proteomes" id="UP000015354"/>
    </source>
</evidence>
<feature type="coiled-coil region" evidence="1">
    <location>
        <begin position="8"/>
        <end position="210"/>
    </location>
</feature>
<dbReference type="AlphaFoldDB" id="S9TVP6"/>
<protein>
    <submittedName>
        <fullName evidence="3">BRCT domain-containing protein</fullName>
    </submittedName>
</protein>
<dbReference type="EMBL" id="ATMH01008909">
    <property type="protein sequence ID" value="EPY20628.1"/>
    <property type="molecule type" value="Genomic_DNA"/>
</dbReference>
<gene>
    <name evidence="3" type="ORF">STCU_08909</name>
</gene>
<keyword evidence="1" id="KW-0175">Coiled coil</keyword>
<dbReference type="OrthoDB" id="271872at2759"/>
<evidence type="ECO:0000256" key="1">
    <source>
        <dbReference type="SAM" id="Coils"/>
    </source>
</evidence>
<dbReference type="Proteomes" id="UP000015354">
    <property type="component" value="Unassembled WGS sequence"/>
</dbReference>
<feature type="coiled-coil region" evidence="1">
    <location>
        <begin position="345"/>
        <end position="414"/>
    </location>
</feature>
<dbReference type="Gene3D" id="1.10.287.1490">
    <property type="match status" value="1"/>
</dbReference>
<sequence>MHKLNEAGANLKGALDLKETEIKDLEAKIAKHVQSEEKMEQTIIALNDKINVEKMVNLEAKSENERTHCDLQDAKKETQRLIASIDSLKKQLTFAQQSSDTNQKALNELREKYRQLQEEVKGKTIEIRQYDIGTSQLKAEKNRVENDLNESKYQFSTLEGEHRKMKEELKKIQQTADTLLCEKETLVEEIKLLKHTIDTKEEEMAIMQSQHEDNLCELRNEVSMLKDGLDARQQVVNALTEQLGATTEKSASYCTKIVEESEASAKMRGELLRVKNDVNNLQQECLTLHAFVGTIENHVLFLEERNENLFCFINALTAKIVAMQDTFEKITHDLREECNQRDAEIERMKAREEQLLSSLSETQKKLHTSEETTAQLEKQIAISREEQEALTSELNATQSNLSAMNQKYEESQKQIMEMNNFLGMSRAEGKAENEKLYLLTIHLSSFEESCGRMWRFVSDAQMSMMQEKYNYILETFLVFSRQVVQRTVTYESENRRIANKCKDLDLFIKDMKAAMRNSDIAAAEKHEAQQKRIDTLDKSLQTATKEKENALTQLSSLLQQFETDQDVFQQFKMEKEAELERMQQQHNTTRKECEKLRNGLNYELKRKGEYKVALEEVKKLRDESERNRSTEKSLANDTIQRANQEIQYWIQSFEKLKDMIETSRRTGVRVDPIDEETTHRYELAKTMQDEKLSSQNVNLATVSGEDKTRKRPRIANVPDV</sequence>
<organism evidence="3 4">
    <name type="scientific">Strigomonas culicis</name>
    <dbReference type="NCBI Taxonomy" id="28005"/>
    <lineage>
        <taxon>Eukaryota</taxon>
        <taxon>Discoba</taxon>
        <taxon>Euglenozoa</taxon>
        <taxon>Kinetoplastea</taxon>
        <taxon>Metakinetoplastina</taxon>
        <taxon>Trypanosomatida</taxon>
        <taxon>Trypanosomatidae</taxon>
        <taxon>Strigomonadinae</taxon>
        <taxon>Strigomonas</taxon>
    </lineage>
</organism>
<feature type="region of interest" description="Disordered" evidence="2">
    <location>
        <begin position="692"/>
        <end position="720"/>
    </location>
</feature>
<feature type="coiled-coil region" evidence="1">
    <location>
        <begin position="526"/>
        <end position="599"/>
    </location>
</feature>
<accession>S9TVP6</accession>
<evidence type="ECO:0000313" key="3">
    <source>
        <dbReference type="EMBL" id="EPY20628.1"/>
    </source>
</evidence>
<comment type="caution">
    <text evidence="3">The sequence shown here is derived from an EMBL/GenBank/DDBJ whole genome shotgun (WGS) entry which is preliminary data.</text>
</comment>